<evidence type="ECO:0000256" key="1">
    <source>
        <dbReference type="ARBA" id="ARBA00004651"/>
    </source>
</evidence>
<keyword evidence="4" id="KW-0813">Transport</keyword>
<feature type="transmembrane region" description="Helical" evidence="12">
    <location>
        <begin position="160"/>
        <end position="182"/>
    </location>
</feature>
<feature type="transmembrane region" description="Helical" evidence="12">
    <location>
        <begin position="314"/>
        <end position="332"/>
    </location>
</feature>
<dbReference type="GO" id="GO:0022857">
    <property type="term" value="F:transmembrane transporter activity"/>
    <property type="evidence" value="ECO:0007669"/>
    <property type="project" value="InterPro"/>
</dbReference>
<evidence type="ECO:0000256" key="11">
    <source>
        <dbReference type="ARBA" id="ARBA00031465"/>
    </source>
</evidence>
<evidence type="ECO:0000313" key="13">
    <source>
        <dbReference type="EMBL" id="PTG17136.1"/>
    </source>
</evidence>
<dbReference type="InterPro" id="IPR000522">
    <property type="entry name" value="ABC_transptr_permease_BtuC"/>
</dbReference>
<evidence type="ECO:0000256" key="4">
    <source>
        <dbReference type="ARBA" id="ARBA00022448"/>
    </source>
</evidence>
<reference evidence="13" key="2">
    <citation type="submission" date="2018-03" db="EMBL/GenBank/DDBJ databases">
        <authorList>
            <person name="Naushad S."/>
        </authorList>
    </citation>
    <scope>NUCLEOTIDE SEQUENCE</scope>
    <source>
        <strain evidence="14">SNUC 105</strain>
        <strain evidence="15">SNUC 1363</strain>
        <strain evidence="13">SNUC 505</strain>
    </source>
</reference>
<keyword evidence="8 12" id="KW-0472">Membrane</keyword>
<evidence type="ECO:0000256" key="9">
    <source>
        <dbReference type="ARBA" id="ARBA00025320"/>
    </source>
</evidence>
<dbReference type="EMBL" id="PZBZ01000002">
    <property type="protein sequence ID" value="PTG17136.1"/>
    <property type="molecule type" value="Genomic_DNA"/>
</dbReference>
<comment type="function">
    <text evidence="9">Part of the binding-protein-dependent transport system for heme-iron. Responsible for the translocation of the substrate across the membrane.</text>
</comment>
<evidence type="ECO:0000256" key="12">
    <source>
        <dbReference type="SAM" id="Phobius"/>
    </source>
</evidence>
<dbReference type="FunFam" id="1.10.3470.10:FF:000001">
    <property type="entry name" value="Vitamin B12 ABC transporter permease BtuC"/>
    <property type="match status" value="1"/>
</dbReference>
<name>A0AAE5W9I1_STACR</name>
<dbReference type="PANTHER" id="PTHR30472">
    <property type="entry name" value="FERRIC ENTEROBACTIN TRANSPORT SYSTEM PERMEASE PROTEIN"/>
    <property type="match status" value="1"/>
</dbReference>
<reference evidence="16 17" key="1">
    <citation type="journal article" date="2016" name="Front. Microbiol.">
        <title>Comprehensive Phylogenetic Analysis of Bovine Non-aureus Staphylococci Species Based on Whole-Genome Sequencing.</title>
        <authorList>
            <person name="Naushad S."/>
            <person name="Barkema H.W."/>
            <person name="Luby C."/>
            <person name="Condas L.A."/>
            <person name="Nobrega D.B."/>
            <person name="Carson D.A."/>
            <person name="De Buck J."/>
        </authorList>
    </citation>
    <scope>NUCLEOTIDE SEQUENCE [LARGE SCALE GENOMIC DNA]</scope>
    <source>
        <strain evidence="14 17">SNUC 105</strain>
        <strain evidence="15 16">SNUC 1363</strain>
        <strain evidence="13 18">SNUC 505</strain>
    </source>
</reference>
<gene>
    <name evidence="14" type="ORF">BU638_06010</name>
    <name evidence="13" type="ORF">BU653_00665</name>
    <name evidence="15" type="ORF">BU676_04580</name>
</gene>
<dbReference type="Pfam" id="PF01032">
    <property type="entry name" value="FecCD"/>
    <property type="match status" value="1"/>
</dbReference>
<accession>A0AAE5W9I1</accession>
<dbReference type="Proteomes" id="UP000242008">
    <property type="component" value="Unassembled WGS sequence"/>
</dbReference>
<dbReference type="Proteomes" id="UP000242704">
    <property type="component" value="Unassembled WGS sequence"/>
</dbReference>
<dbReference type="InterPro" id="IPR037294">
    <property type="entry name" value="ABC_BtuC-like"/>
</dbReference>
<keyword evidence="5" id="KW-1003">Cell membrane</keyword>
<dbReference type="GO" id="GO:0005886">
    <property type="term" value="C:plasma membrane"/>
    <property type="evidence" value="ECO:0007669"/>
    <property type="project" value="UniProtKB-SubCell"/>
</dbReference>
<evidence type="ECO:0000256" key="6">
    <source>
        <dbReference type="ARBA" id="ARBA00022692"/>
    </source>
</evidence>
<protein>
    <recommendedName>
        <fullName evidence="3">Probable heme-iron transport system permease protein IsdF</fullName>
    </recommendedName>
    <alternativeName>
        <fullName evidence="11">Iron-regulated surface determinant protein F</fullName>
    </alternativeName>
    <alternativeName>
        <fullName evidence="10">Staphylococcal iron-regulated protein G</fullName>
    </alternativeName>
</protein>
<feature type="transmembrane region" description="Helical" evidence="12">
    <location>
        <begin position="202"/>
        <end position="221"/>
    </location>
</feature>
<dbReference type="Gene3D" id="1.10.3470.10">
    <property type="entry name" value="ABC transporter involved in vitamin B12 uptake, BtuC"/>
    <property type="match status" value="1"/>
</dbReference>
<evidence type="ECO:0000256" key="3">
    <source>
        <dbReference type="ARBA" id="ARBA00018524"/>
    </source>
</evidence>
<evidence type="ECO:0000256" key="10">
    <source>
        <dbReference type="ARBA" id="ARBA00031149"/>
    </source>
</evidence>
<evidence type="ECO:0000256" key="7">
    <source>
        <dbReference type="ARBA" id="ARBA00022989"/>
    </source>
</evidence>
<comment type="similarity">
    <text evidence="2">Belongs to the binding-protein-dependent transport system permease family. FecCD subfamily.</text>
</comment>
<proteinExistence type="inferred from homology"/>
<keyword evidence="16" id="KW-1185">Reference proteome</keyword>
<dbReference type="PANTHER" id="PTHR30472:SF58">
    <property type="entry name" value="IRON(3+)-HYDROXAMATE IMPORT SYSTEM PERMEASE PROTEIN FHUB"/>
    <property type="match status" value="1"/>
</dbReference>
<evidence type="ECO:0000256" key="8">
    <source>
        <dbReference type="ARBA" id="ARBA00023136"/>
    </source>
</evidence>
<keyword evidence="7 12" id="KW-1133">Transmembrane helix</keyword>
<organism evidence="13 18">
    <name type="scientific">Staphylococcus chromogenes</name>
    <name type="common">Staphylococcus hyicus subsp. chromogenes</name>
    <dbReference type="NCBI Taxonomy" id="46126"/>
    <lineage>
        <taxon>Bacteria</taxon>
        <taxon>Bacillati</taxon>
        <taxon>Bacillota</taxon>
        <taxon>Bacilli</taxon>
        <taxon>Bacillales</taxon>
        <taxon>Staphylococcaceae</taxon>
        <taxon>Staphylococcus</taxon>
    </lineage>
</organism>
<evidence type="ECO:0000313" key="17">
    <source>
        <dbReference type="Proteomes" id="UP000242144"/>
    </source>
</evidence>
<feature type="transmembrane region" description="Helical" evidence="12">
    <location>
        <begin position="103"/>
        <end position="121"/>
    </location>
</feature>
<feature type="transmembrane region" description="Helical" evidence="12">
    <location>
        <begin position="127"/>
        <end position="148"/>
    </location>
</feature>
<sequence length="339" mass="36103">MPKESNVQRKTHKKSHFTRYMLLGIVLLLFAFIVSIIVGEAHVDLKTIGQAILQYDPSNQAHNVIVEIRLPRDIGAVMVGMALAVSGAVIQGVTKNGLADPSLIGLNAGAAFALACAFALLPGAPFLVLILISFAGAIFGGTLVLTIGNSRRDGFNPMRLILAGAAVSALLTALSQGIALFFRLNQSINFWNAGGISSTTWQHLYISVPLILVVIILLMLMRRQLTILSLGESIAKGLGQNTKIISLSALLLTMLLAGISVAMVGQIAFVGLIIPHLVRFLIGTEYEKILPLSALFGGTLVLVADILARLLGETPMSAIISFIGVPFFLYLIKKGGRLN</sequence>
<dbReference type="AlphaFoldDB" id="A0AAE5W9I1"/>
<feature type="transmembrane region" description="Helical" evidence="12">
    <location>
        <begin position="265"/>
        <end position="282"/>
    </location>
</feature>
<keyword evidence="6 12" id="KW-0812">Transmembrane</keyword>
<dbReference type="EMBL" id="PZCM01000005">
    <property type="protein sequence ID" value="PTG27681.1"/>
    <property type="molecule type" value="Genomic_DNA"/>
</dbReference>
<feature type="transmembrane region" description="Helical" evidence="12">
    <location>
        <begin position="74"/>
        <end position="91"/>
    </location>
</feature>
<evidence type="ECO:0000313" key="16">
    <source>
        <dbReference type="Proteomes" id="UP000242008"/>
    </source>
</evidence>
<comment type="caution">
    <text evidence="13">The sequence shown here is derived from an EMBL/GenBank/DDBJ whole genome shotgun (WGS) entry which is preliminary data.</text>
</comment>
<dbReference type="GO" id="GO:0033214">
    <property type="term" value="P:siderophore-iron import into cell"/>
    <property type="evidence" value="ECO:0007669"/>
    <property type="project" value="TreeGrafter"/>
</dbReference>
<evidence type="ECO:0000313" key="15">
    <source>
        <dbReference type="EMBL" id="PTG70176.1"/>
    </source>
</evidence>
<evidence type="ECO:0000313" key="14">
    <source>
        <dbReference type="EMBL" id="PTG27681.1"/>
    </source>
</evidence>
<feature type="transmembrane region" description="Helical" evidence="12">
    <location>
        <begin position="289"/>
        <end position="308"/>
    </location>
</feature>
<feature type="transmembrane region" description="Helical" evidence="12">
    <location>
        <begin position="242"/>
        <end position="259"/>
    </location>
</feature>
<feature type="transmembrane region" description="Helical" evidence="12">
    <location>
        <begin position="20"/>
        <end position="38"/>
    </location>
</feature>
<dbReference type="Proteomes" id="UP000242144">
    <property type="component" value="Unassembled WGS sequence"/>
</dbReference>
<dbReference type="CDD" id="cd06550">
    <property type="entry name" value="TM_ABC_iron-siderophores_like"/>
    <property type="match status" value="1"/>
</dbReference>
<evidence type="ECO:0000313" key="18">
    <source>
        <dbReference type="Proteomes" id="UP000242704"/>
    </source>
</evidence>
<evidence type="ECO:0000256" key="2">
    <source>
        <dbReference type="ARBA" id="ARBA00007935"/>
    </source>
</evidence>
<dbReference type="EMBL" id="PZAO01000008">
    <property type="protein sequence ID" value="PTG70176.1"/>
    <property type="molecule type" value="Genomic_DNA"/>
</dbReference>
<dbReference type="SUPFAM" id="SSF81345">
    <property type="entry name" value="ABC transporter involved in vitamin B12 uptake, BtuC"/>
    <property type="match status" value="1"/>
</dbReference>
<comment type="subcellular location">
    <subcellularLocation>
        <location evidence="1">Cell membrane</location>
        <topology evidence="1">Multi-pass membrane protein</topology>
    </subcellularLocation>
</comment>
<evidence type="ECO:0000256" key="5">
    <source>
        <dbReference type="ARBA" id="ARBA00022475"/>
    </source>
</evidence>